<dbReference type="AlphaFoldDB" id="M1AA32"/>
<keyword evidence="1" id="KW-1133">Transmembrane helix</keyword>
<feature type="transmembrane region" description="Helical" evidence="1">
    <location>
        <begin position="49"/>
        <end position="69"/>
    </location>
</feature>
<dbReference type="Gramene" id="PGSC0003DMT400018133">
    <property type="protein sequence ID" value="PGSC0003DMT400018133"/>
    <property type="gene ID" value="PGSC0003DMG401007034"/>
</dbReference>
<evidence type="ECO:0000313" key="2">
    <source>
        <dbReference type="EnsemblPlants" id="PGSC0003DMT400018133"/>
    </source>
</evidence>
<organism evidence="2 3">
    <name type="scientific">Solanum tuberosum</name>
    <name type="common">Potato</name>
    <dbReference type="NCBI Taxonomy" id="4113"/>
    <lineage>
        <taxon>Eukaryota</taxon>
        <taxon>Viridiplantae</taxon>
        <taxon>Streptophyta</taxon>
        <taxon>Embryophyta</taxon>
        <taxon>Tracheophyta</taxon>
        <taxon>Spermatophyta</taxon>
        <taxon>Magnoliopsida</taxon>
        <taxon>eudicotyledons</taxon>
        <taxon>Gunneridae</taxon>
        <taxon>Pentapetalae</taxon>
        <taxon>asterids</taxon>
        <taxon>lamiids</taxon>
        <taxon>Solanales</taxon>
        <taxon>Solanaceae</taxon>
        <taxon>Solanoideae</taxon>
        <taxon>Solaneae</taxon>
        <taxon>Solanum</taxon>
    </lineage>
</organism>
<name>M1AA32_SOLTU</name>
<sequence>MASVRGYRVGLMALLTLHNAPYKLDKTSLMSSLWYNRRAHFSGTLMFRGFEPLFMVPLLFTLTMVFLTLSSSHMKSILLF</sequence>
<proteinExistence type="predicted"/>
<keyword evidence="1" id="KW-0472">Membrane</keyword>
<dbReference type="InParanoid" id="M1AA32"/>
<reference evidence="3" key="1">
    <citation type="journal article" date="2011" name="Nature">
        <title>Genome sequence and analysis of the tuber crop potato.</title>
        <authorList>
            <consortium name="The Potato Genome Sequencing Consortium"/>
        </authorList>
    </citation>
    <scope>NUCLEOTIDE SEQUENCE [LARGE SCALE GENOMIC DNA]</scope>
    <source>
        <strain evidence="3">cv. DM1-3 516 R44</strain>
    </source>
</reference>
<evidence type="ECO:0000313" key="3">
    <source>
        <dbReference type="Proteomes" id="UP000011115"/>
    </source>
</evidence>
<dbReference type="PaxDb" id="4113-PGSC0003DMT400018133"/>
<protein>
    <submittedName>
        <fullName evidence="2">Laccase</fullName>
    </submittedName>
</protein>
<accession>M1AA32</accession>
<dbReference type="Proteomes" id="UP000011115">
    <property type="component" value="Unassembled WGS sequence"/>
</dbReference>
<keyword evidence="3" id="KW-1185">Reference proteome</keyword>
<keyword evidence="1" id="KW-0812">Transmembrane</keyword>
<dbReference type="EnsemblPlants" id="PGSC0003DMT400018133">
    <property type="protein sequence ID" value="PGSC0003DMT400018133"/>
    <property type="gene ID" value="PGSC0003DMG401007034"/>
</dbReference>
<dbReference type="HOGENOM" id="CLU_2594480_0_0_1"/>
<reference evidence="2" key="2">
    <citation type="submission" date="2015-06" db="UniProtKB">
        <authorList>
            <consortium name="EnsemblPlants"/>
        </authorList>
    </citation>
    <scope>IDENTIFICATION</scope>
    <source>
        <strain evidence="2">DM1-3 516 R44</strain>
    </source>
</reference>
<evidence type="ECO:0000256" key="1">
    <source>
        <dbReference type="SAM" id="Phobius"/>
    </source>
</evidence>